<comment type="caution">
    <text evidence="2">The sequence shown here is derived from an EMBL/GenBank/DDBJ whole genome shotgun (WGS) entry which is preliminary data.</text>
</comment>
<gene>
    <name evidence="2" type="ORF">GOMPHAMPRED_004788</name>
</gene>
<evidence type="ECO:0000313" key="3">
    <source>
        <dbReference type="Proteomes" id="UP000664169"/>
    </source>
</evidence>
<dbReference type="EMBL" id="CAJPDQ010000003">
    <property type="protein sequence ID" value="CAF9906568.1"/>
    <property type="molecule type" value="Genomic_DNA"/>
</dbReference>
<organism evidence="2 3">
    <name type="scientific">Gomphillus americanus</name>
    <dbReference type="NCBI Taxonomy" id="1940652"/>
    <lineage>
        <taxon>Eukaryota</taxon>
        <taxon>Fungi</taxon>
        <taxon>Dikarya</taxon>
        <taxon>Ascomycota</taxon>
        <taxon>Pezizomycotina</taxon>
        <taxon>Lecanoromycetes</taxon>
        <taxon>OSLEUM clade</taxon>
        <taxon>Ostropomycetidae</taxon>
        <taxon>Ostropales</taxon>
        <taxon>Graphidaceae</taxon>
        <taxon>Gomphilloideae</taxon>
        <taxon>Gomphillus</taxon>
    </lineage>
</organism>
<protein>
    <submittedName>
        <fullName evidence="2">Uncharacterized protein</fullName>
    </submittedName>
</protein>
<dbReference type="AlphaFoldDB" id="A0A8H3ELA5"/>
<proteinExistence type="predicted"/>
<feature type="region of interest" description="Disordered" evidence="1">
    <location>
        <begin position="655"/>
        <end position="682"/>
    </location>
</feature>
<sequence length="771" mass="86113">MDSQFSVSVELTKLVPFVPLVKLASQGALTLVRSLSKTGSDLVVEHDLAAMFGRLRIEEHFARTFKTAVTVSKIHPIAAGLEIVLQAGAGPTVVHAVQQAPFFSMLVQLSALLWAHDATYLARCLLKIMTDKKQGNSDDVPDEIPVVGTLRCIREQTCGYLWILEFLAIQTILIEEVGLLPQDAQNQAIDKVVLATLIEGLPMLQSLPEDRSLLIRTKSGLSTIILWAFKILGLSVDVAKWDDSSSSFKRHQFGPDTPGVIIRFMEIGDQSSAVVLNRTNDLIFESSHESLEAVGQLWPSHRHTLAGFGEAYWRKYVHLTGLSPRPLSTFALEVAQNTLISAERARNAARERVLWKAEYFPSSQKIIAICMTLFPTCMDASSLEQWSNNSQIHDTQEKTITSLKRHLSNFMLSLCFLDNIELCEEAPLSLDLSVNGPCDTTPQTYRHAFDIIERALQAPEGLDTFQRNAVSAVSAWGWTLLLHCVTTQNPSLLQPGMALVRGVPSRNGVQRRFILDWAMEDMASQFVSEDISARQHGPFIRIRQLRYEIVGREGDTVILDGRDNPNPKIDYFVGNGRDGFIVYKQIGWPKPNSANGEYNMRIGFRQVQEALWNSLALPSCNCKTFSAGDAYKLTSHTWVFRGMISDARRTDFKADNDPWSHQVPETPSSTQIGTVDQPVDNEPPATDGILRDAIKEDRKCRIHISQTAGHEDTRLVQLLDSFRRDPATMPRPIHSRVLRCEDVCVSCAVAYLRKNIAGESLDKPYHISLIV</sequence>
<dbReference type="Proteomes" id="UP000664169">
    <property type="component" value="Unassembled WGS sequence"/>
</dbReference>
<dbReference type="OrthoDB" id="4753470at2759"/>
<feature type="compositionally biased region" description="Polar residues" evidence="1">
    <location>
        <begin position="663"/>
        <end position="674"/>
    </location>
</feature>
<name>A0A8H3ELA5_9LECA</name>
<accession>A0A8H3ELA5</accession>
<reference evidence="2" key="1">
    <citation type="submission" date="2021-03" db="EMBL/GenBank/DDBJ databases">
        <authorList>
            <person name="Tagirdzhanova G."/>
        </authorList>
    </citation>
    <scope>NUCLEOTIDE SEQUENCE</scope>
</reference>
<evidence type="ECO:0000313" key="2">
    <source>
        <dbReference type="EMBL" id="CAF9906568.1"/>
    </source>
</evidence>
<evidence type="ECO:0000256" key="1">
    <source>
        <dbReference type="SAM" id="MobiDB-lite"/>
    </source>
</evidence>
<keyword evidence="3" id="KW-1185">Reference proteome</keyword>